<organism evidence="1">
    <name type="scientific">Polynucleobacter sp. UK-FUSCHL-C3</name>
    <dbReference type="NCBI Taxonomy" id="2955208"/>
    <lineage>
        <taxon>Bacteria</taxon>
        <taxon>Pseudomonadati</taxon>
        <taxon>Pseudomonadota</taxon>
        <taxon>Betaproteobacteria</taxon>
        <taxon>Burkholderiales</taxon>
        <taxon>Burkholderiaceae</taxon>
        <taxon>Polynucleobacter</taxon>
    </lineage>
</organism>
<dbReference type="RefSeq" id="WP_353437835.1">
    <property type="nucleotide sequence ID" value="NZ_CP099959.1"/>
</dbReference>
<dbReference type="InterPro" id="IPR031552">
    <property type="entry name" value="ParE-like_toxin"/>
</dbReference>
<evidence type="ECO:0000313" key="1">
    <source>
        <dbReference type="EMBL" id="XCC56835.1"/>
    </source>
</evidence>
<reference evidence="1" key="1">
    <citation type="submission" date="2022-06" db="EMBL/GenBank/DDBJ databases">
        <title>New Polynucleobacter species.</title>
        <authorList>
            <person name="Hahn M.W."/>
        </authorList>
    </citation>
    <scope>NUCLEOTIDE SEQUENCE</scope>
    <source>
        <strain evidence="1">UK-FUSCHL-C3</strain>
    </source>
</reference>
<accession>A0AAU8A0N4</accession>
<dbReference type="Pfam" id="PF15781">
    <property type="entry name" value="ParE-like_toxin"/>
    <property type="match status" value="1"/>
</dbReference>
<dbReference type="AlphaFoldDB" id="A0AAU8A0N4"/>
<name>A0AAU8A0N4_9BURK</name>
<gene>
    <name evidence="1" type="ORF">NKE59_04835</name>
</gene>
<proteinExistence type="predicted"/>
<dbReference type="EMBL" id="CP099959">
    <property type="protein sequence ID" value="XCC56835.1"/>
    <property type="molecule type" value="Genomic_DNA"/>
</dbReference>
<sequence length="90" mass="10350">MIVSISARLQRVIKKLDKSEKKALDASLHLIIAQPKIGFLKTGDLAGTRVYKYNFNRQSMLLAYVLSLDEKHLVLIGYGSHENFYRDLKR</sequence>
<protein>
    <submittedName>
        <fullName evidence="1">Type II toxin-antitoxin system RelE/ParE family toxin</fullName>
    </submittedName>
</protein>